<feature type="compositionally biased region" description="Low complexity" evidence="1">
    <location>
        <begin position="95"/>
        <end position="113"/>
    </location>
</feature>
<name>W6NPP2_HAECO</name>
<accession>W6NPP2</accession>
<sequence>MQVVLVYVVLVGLLVCTTDTTLARELQRSYRGFFEPGEDPGDYMPPQGNPEPYPNEGFGGPPDFPGGEGGPNGFGMQGEVGGPDAPDGPGGPGWPGAESGFGSPFGSNGPDGPAGSIGGVDQDPQRNLEGPATAATVELVKEQILEY</sequence>
<organism evidence="3">
    <name type="scientific">Haemonchus contortus</name>
    <name type="common">Barber pole worm</name>
    <dbReference type="NCBI Taxonomy" id="6289"/>
    <lineage>
        <taxon>Eukaryota</taxon>
        <taxon>Metazoa</taxon>
        <taxon>Ecdysozoa</taxon>
        <taxon>Nematoda</taxon>
        <taxon>Chromadorea</taxon>
        <taxon>Rhabditida</taxon>
        <taxon>Rhabditina</taxon>
        <taxon>Rhabditomorpha</taxon>
        <taxon>Strongyloidea</taxon>
        <taxon>Trichostrongylidae</taxon>
        <taxon>Haemonchus</taxon>
    </lineage>
</organism>
<feature type="chain" id="PRO_5044739905" evidence="2">
    <location>
        <begin position="24"/>
        <end position="147"/>
    </location>
</feature>
<feature type="signal peptide" evidence="2">
    <location>
        <begin position="1"/>
        <end position="23"/>
    </location>
</feature>
<reference evidence="3" key="1">
    <citation type="submission" date="2013-03" db="EMBL/GenBank/DDBJ databases">
        <authorList>
            <person name="Aslett M."/>
        </authorList>
    </citation>
    <scope>NUCLEOTIDE SEQUENCE [LARGE SCALE GENOMIC DNA]</scope>
    <source>
        <strain evidence="3">ISE/inbred ISE</strain>
    </source>
</reference>
<evidence type="ECO:0000256" key="2">
    <source>
        <dbReference type="SAM" id="SignalP"/>
    </source>
</evidence>
<dbReference type="EMBL" id="CAVP010055937">
    <property type="protein sequence ID" value="CDL94187.1"/>
    <property type="molecule type" value="Genomic_DNA"/>
</dbReference>
<evidence type="ECO:0000256" key="1">
    <source>
        <dbReference type="SAM" id="MobiDB-lite"/>
    </source>
</evidence>
<evidence type="ECO:0000313" key="5">
    <source>
        <dbReference type="WBParaSite" id="HCON_00097700-00001"/>
    </source>
</evidence>
<evidence type="ECO:0000313" key="4">
    <source>
        <dbReference type="Proteomes" id="UP000025227"/>
    </source>
</evidence>
<evidence type="ECO:0000313" key="3">
    <source>
        <dbReference type="EMBL" id="CDL94187.1"/>
    </source>
</evidence>
<dbReference type="AlphaFoldDB" id="W6NPP2"/>
<dbReference type="OrthoDB" id="10609323at2759"/>
<reference evidence="5" key="3">
    <citation type="submission" date="2020-12" db="UniProtKB">
        <authorList>
            <consortium name="WormBaseParasite"/>
        </authorList>
    </citation>
    <scope>IDENTIFICATION</scope>
    <source>
        <strain evidence="5">MHco3</strain>
    </source>
</reference>
<dbReference type="OMA" id="EDPGDYM"/>
<reference evidence="3" key="2">
    <citation type="submission" date="2013-05" db="EMBL/GenBank/DDBJ databases">
        <title>The genome and transcriptome of Haemonchus contortus: a key model parasite for drug and vaccine discovery.</title>
        <authorList>
            <person name="Laing R."/>
            <person name="Kikuchi T."/>
            <person name="Martinelli A."/>
            <person name="Tsai I.J."/>
            <person name="Beech R.N."/>
            <person name="Redman E."/>
            <person name="Holroyd N."/>
            <person name="Bartley D.J."/>
            <person name="Beasley H."/>
            <person name="Britton C."/>
            <person name="Curran D."/>
            <person name="Devaney E."/>
            <person name="Gilabert A."/>
            <person name="Jackson F."/>
            <person name="Hunt M."/>
            <person name="Johnston S."/>
            <person name="Kryukov I."/>
            <person name="Li K."/>
            <person name="Morrison A.A."/>
            <person name="Reid A.J."/>
            <person name="Sargison N."/>
            <person name="Saunders G."/>
            <person name="Wasmuth J.D."/>
            <person name="Wolstenholme A."/>
            <person name="Berriman M."/>
            <person name="Gilleard J.S."/>
            <person name="Cotton J.A."/>
        </authorList>
    </citation>
    <scope>NUCLEOTIDE SEQUENCE [LARGE SCALE GENOMIC DNA]</scope>
    <source>
        <strain evidence="3">ISE/inbred ISE</strain>
    </source>
</reference>
<keyword evidence="2" id="KW-0732">Signal</keyword>
<protein>
    <submittedName>
        <fullName evidence="5">Collagen triple helix repeat domain containing protein</fullName>
    </submittedName>
</protein>
<gene>
    <name evidence="3" type="ORF">HCOI_00713600</name>
</gene>
<feature type="compositionally biased region" description="Gly residues" evidence="1">
    <location>
        <begin position="66"/>
        <end position="81"/>
    </location>
</feature>
<feature type="region of interest" description="Disordered" evidence="1">
    <location>
        <begin position="34"/>
        <end position="134"/>
    </location>
</feature>
<keyword evidence="4" id="KW-1185">Reference proteome</keyword>
<dbReference type="Proteomes" id="UP000025227">
    <property type="component" value="Unplaced"/>
</dbReference>
<dbReference type="WBParaSite" id="HCON_00097700-00001">
    <property type="protein sequence ID" value="HCON_00097700-00001"/>
    <property type="gene ID" value="HCON_00097700"/>
</dbReference>
<proteinExistence type="predicted"/>